<name>A0A974PD59_9BACL</name>
<evidence type="ECO:0000256" key="1">
    <source>
        <dbReference type="ARBA" id="ARBA00006739"/>
    </source>
</evidence>
<evidence type="ECO:0000313" key="4">
    <source>
        <dbReference type="Proteomes" id="UP000595841"/>
    </source>
</evidence>
<protein>
    <submittedName>
        <fullName evidence="3">Glycosyltransferase</fullName>
    </submittedName>
</protein>
<sequence>MKNTKYSVLMSLYYKEDPNYLRESIESMLQQTLKPDEIIIVKDGTLTPSLEQVLNEFANEPCLKTIPLRENKGLGEALNIGMNYCKNELIARMDTDDVSKKDRCEKQIKMFEENELLSIVSSSIMEFEVNIDKVKSIKRLPLTHESILKFAKKEIPLTILL</sequence>
<dbReference type="Gene3D" id="3.90.550.10">
    <property type="entry name" value="Spore Coat Polysaccharide Biosynthesis Protein SpsA, Chain A"/>
    <property type="match status" value="1"/>
</dbReference>
<dbReference type="PANTHER" id="PTHR22916">
    <property type="entry name" value="GLYCOSYLTRANSFERASE"/>
    <property type="match status" value="1"/>
</dbReference>
<dbReference type="KEGG" id="pson:JI735_02320"/>
<accession>A0A974PD59</accession>
<proteinExistence type="inferred from homology"/>
<dbReference type="RefSeq" id="WP_202677011.1">
    <property type="nucleotide sequence ID" value="NZ_CP068595.1"/>
</dbReference>
<dbReference type="PANTHER" id="PTHR22916:SF3">
    <property type="entry name" value="UDP-GLCNAC:BETAGAL BETA-1,3-N-ACETYLGLUCOSAMINYLTRANSFERASE-LIKE PROTEIN 1"/>
    <property type="match status" value="1"/>
</dbReference>
<organism evidence="3 4">
    <name type="scientific">Paenibacillus sonchi</name>
    <dbReference type="NCBI Taxonomy" id="373687"/>
    <lineage>
        <taxon>Bacteria</taxon>
        <taxon>Bacillati</taxon>
        <taxon>Bacillota</taxon>
        <taxon>Bacilli</taxon>
        <taxon>Bacillales</taxon>
        <taxon>Paenibacillaceae</taxon>
        <taxon>Paenibacillus</taxon>
        <taxon>Paenibacillus sonchi group</taxon>
    </lineage>
</organism>
<evidence type="ECO:0000313" key="3">
    <source>
        <dbReference type="EMBL" id="QQZ61621.1"/>
    </source>
</evidence>
<feature type="domain" description="Glycosyltransferase 2-like" evidence="2">
    <location>
        <begin position="14"/>
        <end position="138"/>
    </location>
</feature>
<dbReference type="InterPro" id="IPR001173">
    <property type="entry name" value="Glyco_trans_2-like"/>
</dbReference>
<dbReference type="GO" id="GO:0016758">
    <property type="term" value="F:hexosyltransferase activity"/>
    <property type="evidence" value="ECO:0007669"/>
    <property type="project" value="UniProtKB-ARBA"/>
</dbReference>
<dbReference type="SUPFAM" id="SSF53448">
    <property type="entry name" value="Nucleotide-diphospho-sugar transferases"/>
    <property type="match status" value="1"/>
</dbReference>
<gene>
    <name evidence="3" type="ORF">JI735_02320</name>
</gene>
<reference evidence="3 4" key="1">
    <citation type="submission" date="2021-01" db="EMBL/GenBank/DDBJ databases">
        <title>Whole genome sequence of Paenibacillus sonchi LMG 24727 for comparative genomics.</title>
        <authorList>
            <person name="Lee G."/>
            <person name="Kim M.-J."/>
            <person name="Lim K."/>
            <person name="Shin J.-H."/>
        </authorList>
    </citation>
    <scope>NUCLEOTIDE SEQUENCE [LARGE SCALE GENOMIC DNA]</scope>
    <source>
        <strain evidence="3 4">LMG 24727</strain>
    </source>
</reference>
<dbReference type="InterPro" id="IPR029044">
    <property type="entry name" value="Nucleotide-diphossugar_trans"/>
</dbReference>
<keyword evidence="4" id="KW-1185">Reference proteome</keyword>
<dbReference type="Pfam" id="PF00535">
    <property type="entry name" value="Glycos_transf_2"/>
    <property type="match status" value="1"/>
</dbReference>
<dbReference type="EMBL" id="CP068595">
    <property type="protein sequence ID" value="QQZ61621.1"/>
    <property type="molecule type" value="Genomic_DNA"/>
</dbReference>
<dbReference type="Proteomes" id="UP000595841">
    <property type="component" value="Chromosome"/>
</dbReference>
<dbReference type="AlphaFoldDB" id="A0A974PD59"/>
<comment type="similarity">
    <text evidence="1">Belongs to the glycosyltransferase 2 family.</text>
</comment>
<evidence type="ECO:0000259" key="2">
    <source>
        <dbReference type="Pfam" id="PF00535"/>
    </source>
</evidence>